<comment type="function">
    <text evidence="14">Catalyzes the condensation reaction of fatty acid synthesis by the addition to an acyl acceptor of two carbons from malonyl-ACP. Catalyzes the first condensation reaction which initiates fatty acid synthesis and may therefore play a role in governing the total rate of fatty acid production. Possesses both acetoacetyl-ACP synthase and acetyl transacylase activities. Its substrate specificity determines the biosynthesis of branched-chain and/or straight-chain of fatty acids.</text>
</comment>
<dbReference type="HAMAP" id="MF_01815">
    <property type="entry name" value="FabH"/>
    <property type="match status" value="1"/>
</dbReference>
<comment type="subunit">
    <text evidence="14">Homodimer.</text>
</comment>
<keyword evidence="5 14" id="KW-0808">Transferase</keyword>
<name>A0A143YU11_9LACT</name>
<evidence type="ECO:0000259" key="15">
    <source>
        <dbReference type="Pfam" id="PF08541"/>
    </source>
</evidence>
<dbReference type="Proteomes" id="UP000076878">
    <property type="component" value="Unassembled WGS sequence"/>
</dbReference>
<evidence type="ECO:0000256" key="12">
    <source>
        <dbReference type="ARBA" id="ARBA00052467"/>
    </source>
</evidence>
<evidence type="ECO:0000256" key="13">
    <source>
        <dbReference type="ARBA" id="ARBA00052985"/>
    </source>
</evidence>
<evidence type="ECO:0000256" key="1">
    <source>
        <dbReference type="ARBA" id="ARBA00005194"/>
    </source>
</evidence>
<dbReference type="Pfam" id="PF08545">
    <property type="entry name" value="ACP_syn_III"/>
    <property type="match status" value="1"/>
</dbReference>
<dbReference type="PANTHER" id="PTHR34069">
    <property type="entry name" value="3-OXOACYL-[ACYL-CARRIER-PROTEIN] SYNTHASE 3"/>
    <property type="match status" value="1"/>
</dbReference>
<evidence type="ECO:0000256" key="9">
    <source>
        <dbReference type="ARBA" id="ARBA00023315"/>
    </source>
</evidence>
<protein>
    <recommendedName>
        <fullName evidence="14">Beta-ketoacyl-[acyl-carrier-protein] synthase III</fullName>
        <shortName evidence="14">Beta-ketoacyl-ACP synthase III</shortName>
        <shortName evidence="14">KAS III</shortName>
        <ecNumber evidence="14">2.3.1.180</ecNumber>
    </recommendedName>
    <alternativeName>
        <fullName evidence="14">3-oxoacyl-[acyl-carrier-protein] synthase 3</fullName>
    </alternativeName>
    <alternativeName>
        <fullName evidence="14">3-oxoacyl-[acyl-carrier-protein] synthase III</fullName>
    </alternativeName>
</protein>
<evidence type="ECO:0000256" key="2">
    <source>
        <dbReference type="ARBA" id="ARBA00008642"/>
    </source>
</evidence>
<dbReference type="RefSeq" id="WP_068622894.1">
    <property type="nucleotide sequence ID" value="NZ_FJNB01000010.1"/>
</dbReference>
<accession>A0A143YU11</accession>
<evidence type="ECO:0000256" key="3">
    <source>
        <dbReference type="ARBA" id="ARBA00022490"/>
    </source>
</evidence>
<sequence>MELGSKISATGHYLPEQVITNDDLSKIMDTSDEWISKRTGIRSRHISKDENTSDLASEAARRILQNGKITAEQLDFIIVATMTPDALSPSTACLVQEQIGAVNAFCFDVNAACSGFVYALSTGLHMMQSGLYQYGMIIGAETMSKAVNWEDRSTAVLFGDGAGGVLLERTEDDCFVSEAIHSDGGRHMALVANTMKVKNPYGSTAQEEQAFLTMDGRAIFDFAIRSVPSVIREVMEKGNLSEGDLKKILAHQANVRLLEAISKKLKMPFSLFATNIAETGNTSAASIPILLDQLVQTKEIQLGTKEKVLMTGFGGGLTWGAIVVSLN</sequence>
<dbReference type="EMBL" id="FJNB01000010">
    <property type="protein sequence ID" value="CZQ97586.1"/>
    <property type="molecule type" value="Genomic_DNA"/>
</dbReference>
<evidence type="ECO:0000256" key="14">
    <source>
        <dbReference type="HAMAP-Rule" id="MF_01815"/>
    </source>
</evidence>
<feature type="active site" evidence="14">
    <location>
        <position position="251"/>
    </location>
</feature>
<dbReference type="SUPFAM" id="SSF53901">
    <property type="entry name" value="Thiolase-like"/>
    <property type="match status" value="1"/>
</dbReference>
<keyword evidence="6 14" id="KW-0276">Fatty acid metabolism</keyword>
<keyword evidence="14" id="KW-0511">Multifunctional enzyme</keyword>
<dbReference type="UniPathway" id="UPA00094"/>
<evidence type="ECO:0000313" key="17">
    <source>
        <dbReference type="EMBL" id="CZQ97586.1"/>
    </source>
</evidence>
<dbReference type="GO" id="GO:0006633">
    <property type="term" value="P:fatty acid biosynthetic process"/>
    <property type="evidence" value="ECO:0007669"/>
    <property type="project" value="UniProtKB-UniRule"/>
</dbReference>
<evidence type="ECO:0000256" key="10">
    <source>
        <dbReference type="ARBA" id="ARBA00051096"/>
    </source>
</evidence>
<evidence type="ECO:0000313" key="18">
    <source>
        <dbReference type="EMBL" id="SEJ21023.1"/>
    </source>
</evidence>
<dbReference type="Gene3D" id="3.40.47.10">
    <property type="match status" value="1"/>
</dbReference>
<dbReference type="PANTHER" id="PTHR34069:SF2">
    <property type="entry name" value="BETA-KETOACYL-[ACYL-CARRIER-PROTEIN] SYNTHASE III"/>
    <property type="match status" value="1"/>
</dbReference>
<keyword evidence="4 14" id="KW-0444">Lipid biosynthesis</keyword>
<dbReference type="NCBIfam" id="NF006829">
    <property type="entry name" value="PRK09352.1"/>
    <property type="match status" value="1"/>
</dbReference>
<dbReference type="NCBIfam" id="TIGR00747">
    <property type="entry name" value="fabH"/>
    <property type="match status" value="1"/>
</dbReference>
<dbReference type="GO" id="GO:0044550">
    <property type="term" value="P:secondary metabolite biosynthetic process"/>
    <property type="evidence" value="ECO:0007669"/>
    <property type="project" value="TreeGrafter"/>
</dbReference>
<comment type="catalytic activity">
    <reaction evidence="12">
        <text>2-methylpropanoyl-CoA + malonyl-[ACP] + H(+) = 4-methyl-3-oxopentanoyl-[ACP] + CO2 + CoA</text>
        <dbReference type="Rhea" id="RHEA:42268"/>
        <dbReference type="Rhea" id="RHEA-COMP:9623"/>
        <dbReference type="Rhea" id="RHEA-COMP:9940"/>
        <dbReference type="ChEBI" id="CHEBI:15378"/>
        <dbReference type="ChEBI" id="CHEBI:16526"/>
        <dbReference type="ChEBI" id="CHEBI:57287"/>
        <dbReference type="ChEBI" id="CHEBI:57338"/>
        <dbReference type="ChEBI" id="CHEBI:78449"/>
        <dbReference type="ChEBI" id="CHEBI:78820"/>
        <dbReference type="EC" id="2.3.1.300"/>
    </reaction>
    <physiologicalReaction direction="left-to-right" evidence="12">
        <dbReference type="Rhea" id="RHEA:42269"/>
    </physiologicalReaction>
</comment>
<dbReference type="InterPro" id="IPR016039">
    <property type="entry name" value="Thiolase-like"/>
</dbReference>
<feature type="active site" evidence="14">
    <location>
        <position position="113"/>
    </location>
</feature>
<dbReference type="OrthoDB" id="9815506at2"/>
<dbReference type="STRING" id="640938.TR210_1482"/>
<dbReference type="Pfam" id="PF08541">
    <property type="entry name" value="ACP_syn_III_C"/>
    <property type="match status" value="1"/>
</dbReference>
<dbReference type="GO" id="GO:0004315">
    <property type="term" value="F:3-oxoacyl-[acyl-carrier-protein] synthase activity"/>
    <property type="evidence" value="ECO:0007669"/>
    <property type="project" value="InterPro"/>
</dbReference>
<organism evidence="17 19">
    <name type="scientific">Trichococcus ilyis</name>
    <dbReference type="NCBI Taxonomy" id="640938"/>
    <lineage>
        <taxon>Bacteria</taxon>
        <taxon>Bacillati</taxon>
        <taxon>Bacillota</taxon>
        <taxon>Bacilli</taxon>
        <taxon>Lactobacillales</taxon>
        <taxon>Carnobacteriaceae</taxon>
        <taxon>Trichococcus</taxon>
    </lineage>
</organism>
<keyword evidence="20" id="KW-1185">Reference proteome</keyword>
<evidence type="ECO:0000313" key="19">
    <source>
        <dbReference type="Proteomes" id="UP000076878"/>
    </source>
</evidence>
<evidence type="ECO:0000256" key="7">
    <source>
        <dbReference type="ARBA" id="ARBA00023098"/>
    </source>
</evidence>
<comment type="pathway">
    <text evidence="1 14">Lipid metabolism; fatty acid biosynthesis.</text>
</comment>
<comment type="catalytic activity">
    <reaction evidence="11">
        <text>(2S)-2-methylbutanoyl-CoA + malonyl-[ACP] + H(+) = (4S)-4-methyl-3-oxohexanoyl-[ACP] + CO2 + CoA</text>
        <dbReference type="Rhea" id="RHEA:42276"/>
        <dbReference type="Rhea" id="RHEA-COMP:9623"/>
        <dbReference type="Rhea" id="RHEA-COMP:17148"/>
        <dbReference type="ChEBI" id="CHEBI:15378"/>
        <dbReference type="ChEBI" id="CHEBI:16526"/>
        <dbReference type="ChEBI" id="CHEBI:57287"/>
        <dbReference type="ChEBI" id="CHEBI:78449"/>
        <dbReference type="ChEBI" id="CHEBI:88166"/>
        <dbReference type="ChEBI" id="CHEBI:167462"/>
        <dbReference type="EC" id="2.3.1.300"/>
    </reaction>
    <physiologicalReaction direction="left-to-right" evidence="11">
        <dbReference type="Rhea" id="RHEA:42277"/>
    </physiologicalReaction>
</comment>
<keyword evidence="3 14" id="KW-0963">Cytoplasm</keyword>
<dbReference type="AlphaFoldDB" id="A0A143YU11"/>
<gene>
    <name evidence="14" type="primary">fabH</name>
    <name evidence="18" type="ORF">SAMN05216375_10975</name>
    <name evidence="17" type="ORF">TR210_1482</name>
</gene>
<feature type="region of interest" description="ACP-binding" evidence="14">
    <location>
        <begin position="252"/>
        <end position="256"/>
    </location>
</feature>
<dbReference type="GO" id="GO:0005737">
    <property type="term" value="C:cytoplasm"/>
    <property type="evidence" value="ECO:0007669"/>
    <property type="project" value="UniProtKB-SubCell"/>
</dbReference>
<reference evidence="17 19" key="1">
    <citation type="submission" date="2016-02" db="EMBL/GenBank/DDBJ databases">
        <authorList>
            <person name="Wen L."/>
            <person name="He K."/>
            <person name="Yang H."/>
        </authorList>
    </citation>
    <scope>NUCLEOTIDE SEQUENCE [LARGE SCALE GENOMIC DNA]</scope>
    <source>
        <strain evidence="17">Trichococcus_R210</strain>
    </source>
</reference>
<comment type="similarity">
    <text evidence="2 14">Belongs to the thiolase-like superfamily. FabH family.</text>
</comment>
<feature type="active site" evidence="14">
    <location>
        <position position="281"/>
    </location>
</feature>
<dbReference type="FunFam" id="3.40.47.10:FF:000004">
    <property type="entry name" value="3-oxoacyl-[acyl-carrier-protein] synthase 3"/>
    <property type="match status" value="1"/>
</dbReference>
<reference evidence="18 20" key="2">
    <citation type="submission" date="2016-10" db="EMBL/GenBank/DDBJ databases">
        <authorList>
            <person name="Varghese N."/>
            <person name="Submissions S."/>
        </authorList>
    </citation>
    <scope>NUCLEOTIDE SEQUENCE [LARGE SCALE GENOMIC DNA]</scope>
    <source>
        <strain evidence="18 20">DSM 22150</strain>
    </source>
</reference>
<dbReference type="InterPro" id="IPR013747">
    <property type="entry name" value="ACP_syn_III_C"/>
</dbReference>
<keyword evidence="7 14" id="KW-0443">Lipid metabolism</keyword>
<comment type="subcellular location">
    <subcellularLocation>
        <location evidence="14">Cytoplasm</location>
    </subcellularLocation>
</comment>
<proteinExistence type="inferred from homology"/>
<keyword evidence="9 14" id="KW-0012">Acyltransferase</keyword>
<dbReference type="EMBL" id="FNYT01000009">
    <property type="protein sequence ID" value="SEJ21023.1"/>
    <property type="molecule type" value="Genomic_DNA"/>
</dbReference>
<evidence type="ECO:0000256" key="4">
    <source>
        <dbReference type="ARBA" id="ARBA00022516"/>
    </source>
</evidence>
<comment type="domain">
    <text evidence="14">The last Arg residue of the ACP-binding site is essential for the weak association between ACP/AcpP and FabH.</text>
</comment>
<evidence type="ECO:0000256" key="11">
    <source>
        <dbReference type="ARBA" id="ARBA00052407"/>
    </source>
</evidence>
<evidence type="ECO:0000256" key="5">
    <source>
        <dbReference type="ARBA" id="ARBA00022679"/>
    </source>
</evidence>
<comment type="catalytic activity">
    <reaction evidence="13">
        <text>3-methylbutanoyl-CoA + malonyl-[ACP] + H(+) = 5-methyl-3-oxohexanoyl-[ACP] + CO2 + CoA</text>
        <dbReference type="Rhea" id="RHEA:42272"/>
        <dbReference type="Rhea" id="RHEA-COMP:9623"/>
        <dbReference type="Rhea" id="RHEA-COMP:9941"/>
        <dbReference type="ChEBI" id="CHEBI:15378"/>
        <dbReference type="ChEBI" id="CHEBI:16526"/>
        <dbReference type="ChEBI" id="CHEBI:57287"/>
        <dbReference type="ChEBI" id="CHEBI:57345"/>
        <dbReference type="ChEBI" id="CHEBI:78449"/>
        <dbReference type="ChEBI" id="CHEBI:78822"/>
        <dbReference type="EC" id="2.3.1.300"/>
    </reaction>
    <physiologicalReaction direction="left-to-right" evidence="13">
        <dbReference type="Rhea" id="RHEA:42273"/>
    </physiologicalReaction>
</comment>
<dbReference type="InterPro" id="IPR004655">
    <property type="entry name" value="FabH"/>
</dbReference>
<dbReference type="EC" id="2.3.1.180" evidence="14"/>
<dbReference type="CDD" id="cd00830">
    <property type="entry name" value="KAS_III"/>
    <property type="match status" value="1"/>
</dbReference>
<evidence type="ECO:0000313" key="20">
    <source>
        <dbReference type="Proteomes" id="UP000199280"/>
    </source>
</evidence>
<evidence type="ECO:0000256" key="6">
    <source>
        <dbReference type="ARBA" id="ARBA00022832"/>
    </source>
</evidence>
<keyword evidence="8 14" id="KW-0275">Fatty acid biosynthesis</keyword>
<dbReference type="InterPro" id="IPR013751">
    <property type="entry name" value="ACP_syn_III_N"/>
</dbReference>
<evidence type="ECO:0000259" key="16">
    <source>
        <dbReference type="Pfam" id="PF08545"/>
    </source>
</evidence>
<dbReference type="Proteomes" id="UP000199280">
    <property type="component" value="Unassembled WGS sequence"/>
</dbReference>
<comment type="catalytic activity">
    <reaction evidence="10">
        <text>malonyl-[ACP] + acetyl-CoA + H(+) = 3-oxobutanoyl-[ACP] + CO2 + CoA</text>
        <dbReference type="Rhea" id="RHEA:12080"/>
        <dbReference type="Rhea" id="RHEA-COMP:9623"/>
        <dbReference type="Rhea" id="RHEA-COMP:9625"/>
        <dbReference type="ChEBI" id="CHEBI:15378"/>
        <dbReference type="ChEBI" id="CHEBI:16526"/>
        <dbReference type="ChEBI" id="CHEBI:57287"/>
        <dbReference type="ChEBI" id="CHEBI:57288"/>
        <dbReference type="ChEBI" id="CHEBI:78449"/>
        <dbReference type="ChEBI" id="CHEBI:78450"/>
        <dbReference type="EC" id="2.3.1.180"/>
    </reaction>
    <physiologicalReaction direction="left-to-right" evidence="10">
        <dbReference type="Rhea" id="RHEA:12081"/>
    </physiologicalReaction>
</comment>
<feature type="domain" description="Beta-ketoacyl-[acyl-carrier-protein] synthase III C-terminal" evidence="15">
    <location>
        <begin position="236"/>
        <end position="325"/>
    </location>
</feature>
<evidence type="ECO:0000256" key="8">
    <source>
        <dbReference type="ARBA" id="ARBA00023160"/>
    </source>
</evidence>
<dbReference type="GO" id="GO:0033818">
    <property type="term" value="F:beta-ketoacyl-acyl-carrier-protein synthase III activity"/>
    <property type="evidence" value="ECO:0007669"/>
    <property type="project" value="UniProtKB-UniRule"/>
</dbReference>
<feature type="domain" description="Beta-ketoacyl-[acyl-carrier-protein] synthase III N-terminal" evidence="16">
    <location>
        <begin position="107"/>
        <end position="184"/>
    </location>
</feature>